<gene>
    <name evidence="1" type="ORF">QVD17_42410</name>
</gene>
<comment type="caution">
    <text evidence="1">The sequence shown here is derived from an EMBL/GenBank/DDBJ whole genome shotgun (WGS) entry which is preliminary data.</text>
</comment>
<protein>
    <submittedName>
        <fullName evidence="1">Uncharacterized protein</fullName>
    </submittedName>
</protein>
<dbReference type="EMBL" id="JAUHHV010000021">
    <property type="protein sequence ID" value="KAK1405897.1"/>
    <property type="molecule type" value="Genomic_DNA"/>
</dbReference>
<reference evidence="1" key="1">
    <citation type="journal article" date="2023" name="bioRxiv">
        <title>Improved chromosome-level genome assembly for marigold (Tagetes erecta).</title>
        <authorList>
            <person name="Jiang F."/>
            <person name="Yuan L."/>
            <person name="Wang S."/>
            <person name="Wang H."/>
            <person name="Xu D."/>
            <person name="Wang A."/>
            <person name="Fan W."/>
        </authorList>
    </citation>
    <scope>NUCLEOTIDE SEQUENCE</scope>
    <source>
        <strain evidence="1">WSJ</strain>
        <tissue evidence="1">Leaf</tissue>
    </source>
</reference>
<accession>A0AAD8JNT5</accession>
<keyword evidence="2" id="KW-1185">Reference proteome</keyword>
<organism evidence="1 2">
    <name type="scientific">Tagetes erecta</name>
    <name type="common">African marigold</name>
    <dbReference type="NCBI Taxonomy" id="13708"/>
    <lineage>
        <taxon>Eukaryota</taxon>
        <taxon>Viridiplantae</taxon>
        <taxon>Streptophyta</taxon>
        <taxon>Embryophyta</taxon>
        <taxon>Tracheophyta</taxon>
        <taxon>Spermatophyta</taxon>
        <taxon>Magnoliopsida</taxon>
        <taxon>eudicotyledons</taxon>
        <taxon>Gunneridae</taxon>
        <taxon>Pentapetalae</taxon>
        <taxon>asterids</taxon>
        <taxon>campanulids</taxon>
        <taxon>Asterales</taxon>
        <taxon>Asteraceae</taxon>
        <taxon>Asteroideae</taxon>
        <taxon>Heliantheae alliance</taxon>
        <taxon>Tageteae</taxon>
        <taxon>Tagetes</taxon>
    </lineage>
</organism>
<proteinExistence type="predicted"/>
<evidence type="ECO:0000313" key="1">
    <source>
        <dbReference type="EMBL" id="KAK1405897.1"/>
    </source>
</evidence>
<dbReference type="AlphaFoldDB" id="A0AAD8JNT5"/>
<evidence type="ECO:0000313" key="2">
    <source>
        <dbReference type="Proteomes" id="UP001229421"/>
    </source>
</evidence>
<dbReference type="Proteomes" id="UP001229421">
    <property type="component" value="Unassembled WGS sequence"/>
</dbReference>
<sequence length="67" mass="7271">MQLTSKKCGLRAAVEALCCNSLCPSVPQLASCPVRRPIPHFVSDSPLVVPTEQSSCNRASIEMERVE</sequence>
<name>A0AAD8JNT5_TARER</name>